<evidence type="ECO:0000313" key="2">
    <source>
        <dbReference type="Proteomes" id="UP000176303"/>
    </source>
</evidence>
<proteinExistence type="predicted"/>
<evidence type="ECO:0000313" key="1">
    <source>
        <dbReference type="EMBL" id="OGL74318.1"/>
    </source>
</evidence>
<organism evidence="1 2">
    <name type="scientific">Candidatus Uhrbacteria bacterium RIFCSPHIGHO2_02_FULL_57_19</name>
    <dbReference type="NCBI Taxonomy" id="1802391"/>
    <lineage>
        <taxon>Bacteria</taxon>
        <taxon>Candidatus Uhriibacteriota</taxon>
    </lineage>
</organism>
<reference evidence="1 2" key="1">
    <citation type="journal article" date="2016" name="Nat. Commun.">
        <title>Thousands of microbial genomes shed light on interconnected biogeochemical processes in an aquifer system.</title>
        <authorList>
            <person name="Anantharaman K."/>
            <person name="Brown C.T."/>
            <person name="Hug L.A."/>
            <person name="Sharon I."/>
            <person name="Castelle C.J."/>
            <person name="Probst A.J."/>
            <person name="Thomas B.C."/>
            <person name="Singh A."/>
            <person name="Wilkins M.J."/>
            <person name="Karaoz U."/>
            <person name="Brodie E.L."/>
            <person name="Williams K.H."/>
            <person name="Hubbard S.S."/>
            <person name="Banfield J.F."/>
        </authorList>
    </citation>
    <scope>NUCLEOTIDE SEQUENCE [LARGE SCALE GENOMIC DNA]</scope>
</reference>
<comment type="caution">
    <text evidence="1">The sequence shown here is derived from an EMBL/GenBank/DDBJ whole genome shotgun (WGS) entry which is preliminary data.</text>
</comment>
<accession>A0A1F7U934</accession>
<name>A0A1F7U934_9BACT</name>
<protein>
    <recommendedName>
        <fullName evidence="3">Homing endonuclease LAGLIDADG domain-containing protein</fullName>
    </recommendedName>
</protein>
<dbReference type="InterPro" id="IPR027434">
    <property type="entry name" value="Homing_endonucl"/>
</dbReference>
<sequence length="137" mass="16335">MFQLKKRTDTLRGWRFMATICLYQDTRHEEPLHWIRSQLGIGYLSRRNDGISEIRINGFKQVRTILSWLLPYTRFKKVQARVIYRACDLLARKEMSALTKKDKIFLCHCLLTVQEHNYATRRKKTFRELCTAIGLTP</sequence>
<dbReference type="SUPFAM" id="SSF55608">
    <property type="entry name" value="Homing endonucleases"/>
    <property type="match status" value="1"/>
</dbReference>
<dbReference type="EMBL" id="MGDZ01000002">
    <property type="protein sequence ID" value="OGL74318.1"/>
    <property type="molecule type" value="Genomic_DNA"/>
</dbReference>
<dbReference type="AlphaFoldDB" id="A0A1F7U934"/>
<evidence type="ECO:0008006" key="3">
    <source>
        <dbReference type="Google" id="ProtNLM"/>
    </source>
</evidence>
<dbReference type="Gene3D" id="3.10.28.10">
    <property type="entry name" value="Homing endonucleases"/>
    <property type="match status" value="1"/>
</dbReference>
<gene>
    <name evidence="1" type="ORF">A3D72_04125</name>
</gene>
<dbReference type="Proteomes" id="UP000176303">
    <property type="component" value="Unassembled WGS sequence"/>
</dbReference>